<dbReference type="InterPro" id="IPR029058">
    <property type="entry name" value="AB_hydrolase_fold"/>
</dbReference>
<reference evidence="2 3" key="1">
    <citation type="submission" date="2015-07" db="EMBL/GenBank/DDBJ databases">
        <title>Genome sequence of Levilinea saccharolytica DSM 16555.</title>
        <authorList>
            <person name="Hemp J."/>
            <person name="Ward L.M."/>
            <person name="Pace L.A."/>
            <person name="Fischer W.W."/>
        </authorList>
    </citation>
    <scope>NUCLEOTIDE SEQUENCE [LARGE SCALE GENOMIC DNA]</scope>
    <source>
        <strain evidence="2 3">KIBI-1</strain>
    </source>
</reference>
<feature type="transmembrane region" description="Helical" evidence="1">
    <location>
        <begin position="56"/>
        <end position="79"/>
    </location>
</feature>
<dbReference type="EMBL" id="LGCM01000023">
    <property type="protein sequence ID" value="KPL85825.1"/>
    <property type="molecule type" value="Genomic_DNA"/>
</dbReference>
<dbReference type="PANTHER" id="PTHR33428:SF2">
    <property type="entry name" value="CHLOROPHYLLASE-2"/>
    <property type="match status" value="1"/>
</dbReference>
<name>A0A0P6YKS9_9CHLR</name>
<dbReference type="SUPFAM" id="SSF53474">
    <property type="entry name" value="alpha/beta-Hydrolases"/>
    <property type="match status" value="1"/>
</dbReference>
<keyword evidence="3" id="KW-1185">Reference proteome</keyword>
<keyword evidence="1" id="KW-1133">Transmembrane helix</keyword>
<keyword evidence="1" id="KW-0812">Transmembrane</keyword>
<dbReference type="Proteomes" id="UP000050501">
    <property type="component" value="Unassembled WGS sequence"/>
</dbReference>
<dbReference type="GO" id="GO:0047746">
    <property type="term" value="F:chlorophyllase activity"/>
    <property type="evidence" value="ECO:0007669"/>
    <property type="project" value="TreeGrafter"/>
</dbReference>
<keyword evidence="1" id="KW-0472">Membrane</keyword>
<dbReference type="Gene3D" id="3.40.50.1820">
    <property type="entry name" value="alpha/beta hydrolase"/>
    <property type="match status" value="1"/>
</dbReference>
<organism evidence="2 3">
    <name type="scientific">Levilinea saccharolytica</name>
    <dbReference type="NCBI Taxonomy" id="229921"/>
    <lineage>
        <taxon>Bacteria</taxon>
        <taxon>Bacillati</taxon>
        <taxon>Chloroflexota</taxon>
        <taxon>Anaerolineae</taxon>
        <taxon>Anaerolineales</taxon>
        <taxon>Anaerolineaceae</taxon>
        <taxon>Levilinea</taxon>
    </lineage>
</organism>
<protein>
    <submittedName>
        <fullName evidence="2">Uncharacterized protein</fullName>
    </submittedName>
</protein>
<dbReference type="AlphaFoldDB" id="A0A0P6YKS9"/>
<gene>
    <name evidence="2" type="ORF">ADN01_05735</name>
</gene>
<feature type="transmembrane region" description="Helical" evidence="1">
    <location>
        <begin position="86"/>
        <end position="105"/>
    </location>
</feature>
<dbReference type="STRING" id="229921.ADN01_05735"/>
<proteinExistence type="predicted"/>
<feature type="transmembrane region" description="Helical" evidence="1">
    <location>
        <begin position="111"/>
        <end position="135"/>
    </location>
</feature>
<sequence>MAQRIGALRSSLFHSPLLPASRVWRGAMYGLALTAALVWAALSLAGFALAGAAAGILGWLGGILAAALLAALLILVARLLGRLPALYAWVFLTALPLMLIAYMAMPLAYGMVAVVFLLLVSASTLGAGIAQLAAWPRLTQRQKVTHAAVPLLLGLLLLTLIGSVLLPEGRTITPPVNAAAVSAQAVKPLELSDPSLPGPFAVQTLTYGSGADLRRPQYAAQADLKTEPVDGSALVEGWSDLRTAYWGFGPQAMPLNARVWLPKGSGPFPLIVLVHGNHPMEDPSEDGYAYLAELLASRGFITASIDENFLNLSLTADLAFLAPLKEENDARAWLILQHLHQWQQWSTTPDNPFYGLVNMDSIGLVGHSRGGEAVALAAAFNRMRCHPDDASIPLGGGFNIRSVAAIAPVDGQFRPGGRRVPLSNINYLVLHGAQDMDVATFSGSRTYQQLFYDDGKPYFKTALYIYGANHGQFNRAWGRRDMLGPARQLFNLTQLMPAAEQEKIAQVAVSAFFEASLHQQSGYRALFQDPRSAAAWLPNTILISQYQDSFTLRAATFEEDLDLTSASWPNALQGENLTRWQEKIVPLKWGNLETSAVLLGWDHSTKSGTPHYTLSLPQQDLGLQPHTYLTFSLAAVDESPLPHASRPTQPFTQPIDLTLDLADRSGQTARLPLSHFSLLQPPLRTHLGKMDWMSFLPLSEPIFQTFEYPLNDFTAQNPALDIADLAEVRFVFDRTPAGVILLDEIGFRR</sequence>
<dbReference type="PANTHER" id="PTHR33428">
    <property type="entry name" value="CHLOROPHYLLASE-2, CHLOROPLASTIC"/>
    <property type="match status" value="1"/>
</dbReference>
<evidence type="ECO:0000256" key="1">
    <source>
        <dbReference type="SAM" id="Phobius"/>
    </source>
</evidence>
<dbReference type="GO" id="GO:0015996">
    <property type="term" value="P:chlorophyll catabolic process"/>
    <property type="evidence" value="ECO:0007669"/>
    <property type="project" value="TreeGrafter"/>
</dbReference>
<evidence type="ECO:0000313" key="3">
    <source>
        <dbReference type="Proteomes" id="UP000050501"/>
    </source>
</evidence>
<comment type="caution">
    <text evidence="2">The sequence shown here is derived from an EMBL/GenBank/DDBJ whole genome shotgun (WGS) entry which is preliminary data.</text>
</comment>
<feature type="transmembrane region" description="Helical" evidence="1">
    <location>
        <begin position="147"/>
        <end position="166"/>
    </location>
</feature>
<evidence type="ECO:0000313" key="2">
    <source>
        <dbReference type="EMBL" id="KPL85825.1"/>
    </source>
</evidence>
<accession>A0A0P6YKS9</accession>
<feature type="transmembrane region" description="Helical" evidence="1">
    <location>
        <begin position="27"/>
        <end position="50"/>
    </location>
</feature>